<keyword evidence="13" id="KW-1185">Reference proteome</keyword>
<dbReference type="AlphaFoldDB" id="A0A1H8VCR5"/>
<evidence type="ECO:0000256" key="3">
    <source>
        <dbReference type="ARBA" id="ARBA00022475"/>
    </source>
</evidence>
<keyword evidence="3 10" id="KW-1003">Cell membrane</keyword>
<gene>
    <name evidence="12" type="ORF">SAMN05660991_03443</name>
</gene>
<dbReference type="GO" id="GO:0015386">
    <property type="term" value="F:potassium:proton antiporter activity"/>
    <property type="evidence" value="ECO:0007669"/>
    <property type="project" value="TreeGrafter"/>
</dbReference>
<evidence type="ECO:0000256" key="2">
    <source>
        <dbReference type="ARBA" id="ARBA00022448"/>
    </source>
</evidence>
<dbReference type="Proteomes" id="UP000198960">
    <property type="component" value="Unassembled WGS sequence"/>
</dbReference>
<evidence type="ECO:0000256" key="5">
    <source>
        <dbReference type="ARBA" id="ARBA00022989"/>
    </source>
</evidence>
<accession>A0A1H8VCR5</accession>
<dbReference type="Pfam" id="PF00999">
    <property type="entry name" value="Na_H_Exchanger"/>
    <property type="match status" value="1"/>
</dbReference>
<name>A0A1H8VCR5_9ACTN</name>
<evidence type="ECO:0000256" key="6">
    <source>
        <dbReference type="ARBA" id="ARBA00023053"/>
    </source>
</evidence>
<keyword evidence="10" id="KW-0050">Antiport</keyword>
<feature type="transmembrane region" description="Helical" evidence="10">
    <location>
        <begin position="141"/>
        <end position="162"/>
    </location>
</feature>
<dbReference type="InterPro" id="IPR004705">
    <property type="entry name" value="Cation/H_exchanger_CPA1_bac"/>
</dbReference>
<feature type="transmembrane region" description="Helical" evidence="10">
    <location>
        <begin position="371"/>
        <end position="391"/>
    </location>
</feature>
<dbReference type="InterPro" id="IPR018422">
    <property type="entry name" value="Cation/H_exchanger_CPA1"/>
</dbReference>
<feature type="transmembrane region" description="Helical" evidence="10">
    <location>
        <begin position="201"/>
        <end position="219"/>
    </location>
</feature>
<evidence type="ECO:0000256" key="7">
    <source>
        <dbReference type="ARBA" id="ARBA00023065"/>
    </source>
</evidence>
<feature type="transmembrane region" description="Helical" evidence="10">
    <location>
        <begin position="294"/>
        <end position="317"/>
    </location>
</feature>
<dbReference type="GO" id="GO:0098719">
    <property type="term" value="P:sodium ion import across plasma membrane"/>
    <property type="evidence" value="ECO:0007669"/>
    <property type="project" value="TreeGrafter"/>
</dbReference>
<feature type="transmembrane region" description="Helical" evidence="10">
    <location>
        <begin position="256"/>
        <end position="274"/>
    </location>
</feature>
<feature type="transmembrane region" description="Helical" evidence="10">
    <location>
        <begin position="105"/>
        <end position="129"/>
    </location>
</feature>
<dbReference type="GO" id="GO:0051453">
    <property type="term" value="P:regulation of intracellular pH"/>
    <property type="evidence" value="ECO:0007669"/>
    <property type="project" value="TreeGrafter"/>
</dbReference>
<evidence type="ECO:0000256" key="9">
    <source>
        <dbReference type="ARBA" id="ARBA00023201"/>
    </source>
</evidence>
<keyword evidence="6 10" id="KW-0915">Sodium</keyword>
<keyword evidence="2 10" id="KW-0813">Transport</keyword>
<dbReference type="EMBL" id="FOEE01000011">
    <property type="protein sequence ID" value="SEP13063.1"/>
    <property type="molecule type" value="Genomic_DNA"/>
</dbReference>
<evidence type="ECO:0000256" key="10">
    <source>
        <dbReference type="RuleBase" id="RU366002"/>
    </source>
</evidence>
<dbReference type="Gene3D" id="6.10.140.1330">
    <property type="match status" value="1"/>
</dbReference>
<sequence>MVLVGVLVFVGGVLGPRLRVPAPLVQLALGVVVGFVPGLGDVELPPEVVLFLFLPALLYWESLNTSLREARANMRVITLQAVGLVLVTTATVAVAAHWLGLSWPMAWVLGAVLAPTDATAVAAVAGRLPRRVSTMLRAESLINDGTALALYAVAVGIAVGELEIGPGGVALRLLFSYAGGIAVGLAVAGLVVLVRRRLHDVRLENVLGVLTPFLAYLPAEQLHASGVVSVVVCGLALTQVPATLIRAHTRVQSRAFWGLTSYLLNGSLFVLVGLQLHVVVDGRTGAELLSGTRAALLVALVVILTRLAWGNTTPYVIRALDRRPAQRLRRVGFRQRQPLAWAGFRGAVSLAAALAIPATDAEGEPLAGRDLVLLVTFGVIVVTLVVQGLSLPAVVRWARLPDDPGEGQEHRLAQQEAALAALAALETRAAELRVPDTVVARLRADFDDRLHSLEVAGHLLDGAEEDGDRDAVEAAATERRLRLALLQDKRRAVSRLRREHRIDDLVLVRIQSQLDAEEVRLSGVVEED</sequence>
<evidence type="ECO:0000256" key="8">
    <source>
        <dbReference type="ARBA" id="ARBA00023136"/>
    </source>
</evidence>
<proteinExistence type="inferred from homology"/>
<dbReference type="STRING" id="673521.SAMN05660991_03443"/>
<feature type="transmembrane region" description="Helical" evidence="10">
    <location>
        <begin position="43"/>
        <end position="60"/>
    </location>
</feature>
<evidence type="ECO:0000256" key="1">
    <source>
        <dbReference type="ARBA" id="ARBA00004651"/>
    </source>
</evidence>
<comment type="function">
    <text evidence="10">Na(+)/H(+) antiporter that extrudes sodium in exchange for external protons.</text>
</comment>
<dbReference type="PANTHER" id="PTHR10110">
    <property type="entry name" value="SODIUM/HYDROGEN EXCHANGER"/>
    <property type="match status" value="1"/>
</dbReference>
<feature type="domain" description="Cation/H+ exchanger transmembrane" evidence="11">
    <location>
        <begin position="6"/>
        <end position="397"/>
    </location>
</feature>
<keyword evidence="4 10" id="KW-0812">Transmembrane</keyword>
<feature type="transmembrane region" description="Helical" evidence="10">
    <location>
        <begin position="225"/>
        <end position="244"/>
    </location>
</feature>
<organism evidence="12 13">
    <name type="scientific">Trujillonella endophytica</name>
    <dbReference type="NCBI Taxonomy" id="673521"/>
    <lineage>
        <taxon>Bacteria</taxon>
        <taxon>Bacillati</taxon>
        <taxon>Actinomycetota</taxon>
        <taxon>Actinomycetes</taxon>
        <taxon>Geodermatophilales</taxon>
        <taxon>Geodermatophilaceae</taxon>
        <taxon>Trujillonella</taxon>
    </lineage>
</organism>
<keyword evidence="7 10" id="KW-0406">Ion transport</keyword>
<dbReference type="PANTHER" id="PTHR10110:SF86">
    <property type="entry name" value="SODIUM_HYDROGEN EXCHANGER 7"/>
    <property type="match status" value="1"/>
</dbReference>
<dbReference type="GO" id="GO:0015385">
    <property type="term" value="F:sodium:proton antiporter activity"/>
    <property type="evidence" value="ECO:0007669"/>
    <property type="project" value="InterPro"/>
</dbReference>
<feature type="transmembrane region" description="Helical" evidence="10">
    <location>
        <begin position="338"/>
        <end position="359"/>
    </location>
</feature>
<comment type="similarity">
    <text evidence="10">Belongs to the monovalent cation:proton antiporter 1 (CPA1) transporter (TC 2.A.36) family.</text>
</comment>
<keyword evidence="5 10" id="KW-1133">Transmembrane helix</keyword>
<comment type="subcellular location">
    <subcellularLocation>
        <location evidence="1 10">Cell membrane</location>
        <topology evidence="1 10">Multi-pass membrane protein</topology>
    </subcellularLocation>
</comment>
<protein>
    <submittedName>
        <fullName evidence="12">Monovalent cation:H+ antiporter, CPA1 family</fullName>
    </submittedName>
</protein>
<dbReference type="InterPro" id="IPR006153">
    <property type="entry name" value="Cation/H_exchanger_TM"/>
</dbReference>
<feature type="transmembrane region" description="Helical" evidence="10">
    <location>
        <begin position="174"/>
        <end position="194"/>
    </location>
</feature>
<keyword evidence="8 10" id="KW-0472">Membrane</keyword>
<evidence type="ECO:0000313" key="13">
    <source>
        <dbReference type="Proteomes" id="UP000198960"/>
    </source>
</evidence>
<evidence type="ECO:0000256" key="4">
    <source>
        <dbReference type="ARBA" id="ARBA00022692"/>
    </source>
</evidence>
<feature type="transmembrane region" description="Helical" evidence="10">
    <location>
        <begin position="81"/>
        <end position="99"/>
    </location>
</feature>
<dbReference type="NCBIfam" id="TIGR00831">
    <property type="entry name" value="a_cpa1"/>
    <property type="match status" value="1"/>
</dbReference>
<keyword evidence="9 10" id="KW-0739">Sodium transport</keyword>
<evidence type="ECO:0000259" key="11">
    <source>
        <dbReference type="Pfam" id="PF00999"/>
    </source>
</evidence>
<dbReference type="GO" id="GO:0005886">
    <property type="term" value="C:plasma membrane"/>
    <property type="evidence" value="ECO:0007669"/>
    <property type="project" value="UniProtKB-SubCell"/>
</dbReference>
<reference evidence="13" key="1">
    <citation type="submission" date="2016-10" db="EMBL/GenBank/DDBJ databases">
        <authorList>
            <person name="Varghese N."/>
            <person name="Submissions S."/>
        </authorList>
    </citation>
    <scope>NUCLEOTIDE SEQUENCE [LARGE SCALE GENOMIC DNA]</scope>
    <source>
        <strain evidence="13">DSM 45413</strain>
    </source>
</reference>
<evidence type="ECO:0000313" key="12">
    <source>
        <dbReference type="EMBL" id="SEP13063.1"/>
    </source>
</evidence>